<accession>A0A1Y5U086</accession>
<dbReference type="PANTHER" id="PTHR30349:SF90">
    <property type="entry name" value="TYROSINE RECOMBINASE XERD"/>
    <property type="match status" value="1"/>
</dbReference>
<dbReference type="OrthoDB" id="7873969at2"/>
<dbReference type="InterPro" id="IPR044068">
    <property type="entry name" value="CB"/>
</dbReference>
<feature type="domain" description="Tyr recombinase" evidence="6">
    <location>
        <begin position="174"/>
        <end position="346"/>
    </location>
</feature>
<dbReference type="PANTHER" id="PTHR30349">
    <property type="entry name" value="PHAGE INTEGRASE-RELATED"/>
    <property type="match status" value="1"/>
</dbReference>
<evidence type="ECO:0000256" key="3">
    <source>
        <dbReference type="ARBA" id="ARBA00023172"/>
    </source>
</evidence>
<dbReference type="Gene3D" id="1.10.150.130">
    <property type="match status" value="1"/>
</dbReference>
<feature type="domain" description="Core-binding (CB)" evidence="7">
    <location>
        <begin position="78"/>
        <end position="151"/>
    </location>
</feature>
<dbReference type="GO" id="GO:0015074">
    <property type="term" value="P:DNA integration"/>
    <property type="evidence" value="ECO:0007669"/>
    <property type="project" value="UniProtKB-KW"/>
</dbReference>
<sequence length="369" mass="41300">MSDVVRLHLPFVVRDVSRTGQVRYYFRRRPWPKVRLPDVFGSDAFMAAYHAARDGAPSASAEAIDHRRGATGSLRWFVVGYQSSPEFRALAPSTQAARRRILDRLCEKHGHKPLAAMAPRHVRKLRDERADKVEAANAIVKALRVVFAWAVEAEPDRIERNPAADVPLLRSGSQGYHSWSIEEVERFERAHPVGTKARLALALFLYTAQRKSDVVRMGRQHVRAGWLTLTQFKGRNRAPVTLSLPVLPELQAVIDASPTGDLAFLVTGFGKPFTANGFGNWFRRRCDEAGLPHCSAHGLRKAAAARLAEAGCSEEEIKAWTGHRTSKEVTRYTRGARQKKLASAAVVRLEDERNRNSKGPTSGDEWDHF</sequence>
<keyword evidence="3" id="KW-0233">DNA recombination</keyword>
<dbReference type="InterPro" id="IPR011010">
    <property type="entry name" value="DNA_brk_join_enz"/>
</dbReference>
<reference evidence="8 9" key="1">
    <citation type="submission" date="2017-03" db="EMBL/GenBank/DDBJ databases">
        <authorList>
            <person name="Afonso C.L."/>
            <person name="Miller P.J."/>
            <person name="Scott M.A."/>
            <person name="Spackman E."/>
            <person name="Goraichik I."/>
            <person name="Dimitrov K.M."/>
            <person name="Suarez D.L."/>
            <person name="Swayne D.E."/>
        </authorList>
    </citation>
    <scope>NUCLEOTIDE SEQUENCE [LARGE SCALE GENOMIC DNA]</scope>
    <source>
        <strain evidence="8 9">CECT 7691</strain>
    </source>
</reference>
<dbReference type="RefSeq" id="WP_085885683.1">
    <property type="nucleotide sequence ID" value="NZ_FWFR01000006.1"/>
</dbReference>
<dbReference type="GO" id="GO:0003677">
    <property type="term" value="F:DNA binding"/>
    <property type="evidence" value="ECO:0007669"/>
    <property type="project" value="UniProtKB-UniRule"/>
</dbReference>
<dbReference type="SUPFAM" id="SSF56349">
    <property type="entry name" value="DNA breaking-rejoining enzymes"/>
    <property type="match status" value="1"/>
</dbReference>
<evidence type="ECO:0000256" key="4">
    <source>
        <dbReference type="PROSITE-ProRule" id="PRU01248"/>
    </source>
</evidence>
<evidence type="ECO:0000259" key="6">
    <source>
        <dbReference type="PROSITE" id="PS51898"/>
    </source>
</evidence>
<evidence type="ECO:0000256" key="5">
    <source>
        <dbReference type="SAM" id="MobiDB-lite"/>
    </source>
</evidence>
<dbReference type="InterPro" id="IPR013762">
    <property type="entry name" value="Integrase-like_cat_sf"/>
</dbReference>
<keyword evidence="2 4" id="KW-0238">DNA-binding</keyword>
<evidence type="ECO:0000313" key="8">
    <source>
        <dbReference type="EMBL" id="SLN77258.1"/>
    </source>
</evidence>
<evidence type="ECO:0000259" key="7">
    <source>
        <dbReference type="PROSITE" id="PS51900"/>
    </source>
</evidence>
<dbReference type="InParanoid" id="A0A1Y5U086"/>
<dbReference type="Gene3D" id="1.10.443.10">
    <property type="entry name" value="Intergrase catalytic core"/>
    <property type="match status" value="1"/>
</dbReference>
<proteinExistence type="predicted"/>
<feature type="region of interest" description="Disordered" evidence="5">
    <location>
        <begin position="343"/>
        <end position="369"/>
    </location>
</feature>
<dbReference type="InterPro" id="IPR010998">
    <property type="entry name" value="Integrase_recombinase_N"/>
</dbReference>
<keyword evidence="1" id="KW-0229">DNA integration</keyword>
<evidence type="ECO:0000256" key="1">
    <source>
        <dbReference type="ARBA" id="ARBA00022908"/>
    </source>
</evidence>
<evidence type="ECO:0000313" key="9">
    <source>
        <dbReference type="Proteomes" id="UP000193200"/>
    </source>
</evidence>
<dbReference type="EMBL" id="FWFR01000006">
    <property type="protein sequence ID" value="SLN77258.1"/>
    <property type="molecule type" value="Genomic_DNA"/>
</dbReference>
<organism evidence="8 9">
    <name type="scientific">Oceanibacterium hippocampi</name>
    <dbReference type="NCBI Taxonomy" id="745714"/>
    <lineage>
        <taxon>Bacteria</taxon>
        <taxon>Pseudomonadati</taxon>
        <taxon>Pseudomonadota</taxon>
        <taxon>Alphaproteobacteria</taxon>
        <taxon>Sneathiellales</taxon>
        <taxon>Sneathiellaceae</taxon>
        <taxon>Oceanibacterium</taxon>
    </lineage>
</organism>
<keyword evidence="9" id="KW-1185">Reference proteome</keyword>
<evidence type="ECO:0000256" key="2">
    <source>
        <dbReference type="ARBA" id="ARBA00023125"/>
    </source>
</evidence>
<dbReference type="InterPro" id="IPR050090">
    <property type="entry name" value="Tyrosine_recombinase_XerCD"/>
</dbReference>
<dbReference type="Proteomes" id="UP000193200">
    <property type="component" value="Unassembled WGS sequence"/>
</dbReference>
<dbReference type="PROSITE" id="PS51900">
    <property type="entry name" value="CB"/>
    <property type="match status" value="1"/>
</dbReference>
<dbReference type="Pfam" id="PF00589">
    <property type="entry name" value="Phage_integrase"/>
    <property type="match status" value="1"/>
</dbReference>
<name>A0A1Y5U086_9PROT</name>
<dbReference type="GO" id="GO:0006310">
    <property type="term" value="P:DNA recombination"/>
    <property type="evidence" value="ECO:0007669"/>
    <property type="project" value="UniProtKB-KW"/>
</dbReference>
<gene>
    <name evidence="8" type="primary">xerC_2</name>
    <name evidence="8" type="ORF">OCH7691_04353</name>
</gene>
<dbReference type="PROSITE" id="PS51898">
    <property type="entry name" value="TYR_RECOMBINASE"/>
    <property type="match status" value="1"/>
</dbReference>
<dbReference type="AlphaFoldDB" id="A0A1Y5U086"/>
<dbReference type="InterPro" id="IPR002104">
    <property type="entry name" value="Integrase_catalytic"/>
</dbReference>
<protein>
    <submittedName>
        <fullName evidence="8">Tyrosine recombinase XerC</fullName>
    </submittedName>
</protein>